<keyword evidence="2" id="KW-0819">tRNA processing</keyword>
<comment type="similarity">
    <text evidence="1">Belongs to the archease family.</text>
</comment>
<dbReference type="InterPro" id="IPR023572">
    <property type="entry name" value="Archease_dom"/>
</dbReference>
<dbReference type="PANTHER" id="PTHR12682:SF11">
    <property type="entry name" value="PROTEIN ARCHEASE"/>
    <property type="match status" value="1"/>
</dbReference>
<keyword evidence="7" id="KW-1185">Reference proteome</keyword>
<dbReference type="InterPro" id="IPR002804">
    <property type="entry name" value="Archease"/>
</dbReference>
<evidence type="ECO:0000256" key="2">
    <source>
        <dbReference type="ARBA" id="ARBA00022694"/>
    </source>
</evidence>
<dbReference type="OrthoDB" id="9788587at2"/>
<dbReference type="GO" id="GO:0008033">
    <property type="term" value="P:tRNA processing"/>
    <property type="evidence" value="ECO:0007669"/>
    <property type="project" value="UniProtKB-KW"/>
</dbReference>
<feature type="domain" description="Archease" evidence="5">
    <location>
        <begin position="15"/>
        <end position="149"/>
    </location>
</feature>
<dbReference type="KEGG" id="mhey:H2LOC_001185"/>
<dbReference type="Pfam" id="PF01951">
    <property type="entry name" value="Archease"/>
    <property type="match status" value="1"/>
</dbReference>
<protein>
    <submittedName>
        <fullName evidence="6">Archease</fullName>
    </submittedName>
</protein>
<keyword evidence="4" id="KW-0106">Calcium</keyword>
<dbReference type="AlphaFoldDB" id="A0A6B8KJS8"/>
<dbReference type="Gene3D" id="3.55.10.10">
    <property type="entry name" value="Archease domain"/>
    <property type="match status" value="1"/>
</dbReference>
<sequence length="149" mass="16190">MSDGEPAPRADAPRWEHFSHGADLGIRGLGATPAIAFEQAAVALCAAMVDPRDIRLEEPVEITLEAPALDLLLVDWLNAVTYEIATRRIIFGAFEVSISGTKLAARAFGEKISRERHAPAVEVKGATFTELAVREDRPGLWRAQCVIDV</sequence>
<dbReference type="Proteomes" id="UP000309061">
    <property type="component" value="Chromosome"/>
</dbReference>
<organism evidence="6 7">
    <name type="scientific">Methylocystis heyeri</name>
    <dbReference type="NCBI Taxonomy" id="391905"/>
    <lineage>
        <taxon>Bacteria</taxon>
        <taxon>Pseudomonadati</taxon>
        <taxon>Pseudomonadota</taxon>
        <taxon>Alphaproteobacteria</taxon>
        <taxon>Hyphomicrobiales</taxon>
        <taxon>Methylocystaceae</taxon>
        <taxon>Methylocystis</taxon>
    </lineage>
</organism>
<evidence type="ECO:0000256" key="1">
    <source>
        <dbReference type="ARBA" id="ARBA00007963"/>
    </source>
</evidence>
<dbReference type="PANTHER" id="PTHR12682">
    <property type="entry name" value="ARCHEASE"/>
    <property type="match status" value="1"/>
</dbReference>
<proteinExistence type="inferred from homology"/>
<reference evidence="6 7" key="1">
    <citation type="submission" date="2019-11" db="EMBL/GenBank/DDBJ databases">
        <title>The genome sequence of Methylocystis heyeri.</title>
        <authorList>
            <person name="Oshkin I.Y."/>
            <person name="Miroshnikov K."/>
            <person name="Dedysh S.N."/>
        </authorList>
    </citation>
    <scope>NUCLEOTIDE SEQUENCE [LARGE SCALE GENOMIC DNA]</scope>
    <source>
        <strain evidence="6 7">H2</strain>
    </source>
</reference>
<evidence type="ECO:0000313" key="6">
    <source>
        <dbReference type="EMBL" id="QGM47897.1"/>
    </source>
</evidence>
<gene>
    <name evidence="6" type="ORF">H2LOC_001185</name>
</gene>
<keyword evidence="3" id="KW-0479">Metal-binding</keyword>
<name>A0A6B8KJS8_9HYPH</name>
<evidence type="ECO:0000259" key="5">
    <source>
        <dbReference type="Pfam" id="PF01951"/>
    </source>
</evidence>
<dbReference type="EMBL" id="CP046052">
    <property type="protein sequence ID" value="QGM47897.1"/>
    <property type="molecule type" value="Genomic_DNA"/>
</dbReference>
<dbReference type="SUPFAM" id="SSF69819">
    <property type="entry name" value="MTH1598-like"/>
    <property type="match status" value="1"/>
</dbReference>
<evidence type="ECO:0000256" key="3">
    <source>
        <dbReference type="ARBA" id="ARBA00022723"/>
    </source>
</evidence>
<evidence type="ECO:0000313" key="7">
    <source>
        <dbReference type="Proteomes" id="UP000309061"/>
    </source>
</evidence>
<dbReference type="InterPro" id="IPR036820">
    <property type="entry name" value="Archease_dom_sf"/>
</dbReference>
<evidence type="ECO:0000256" key="4">
    <source>
        <dbReference type="ARBA" id="ARBA00022837"/>
    </source>
</evidence>
<accession>A0A6B8KJS8</accession>
<dbReference type="GO" id="GO:0046872">
    <property type="term" value="F:metal ion binding"/>
    <property type="evidence" value="ECO:0007669"/>
    <property type="project" value="UniProtKB-KW"/>
</dbReference>